<keyword evidence="1" id="KW-0472">Membrane</keyword>
<dbReference type="EMBL" id="JEMT01029385">
    <property type="protein sequence ID" value="EXX52164.1"/>
    <property type="molecule type" value="Genomic_DNA"/>
</dbReference>
<reference evidence="2 3" key="1">
    <citation type="submission" date="2014-02" db="EMBL/GenBank/DDBJ databases">
        <title>Single nucleus genome sequencing reveals high similarity among nuclei of an endomycorrhizal fungus.</title>
        <authorList>
            <person name="Lin K."/>
            <person name="Geurts R."/>
            <person name="Zhang Z."/>
            <person name="Limpens E."/>
            <person name="Saunders D.G."/>
            <person name="Mu D."/>
            <person name="Pang E."/>
            <person name="Cao H."/>
            <person name="Cha H."/>
            <person name="Lin T."/>
            <person name="Zhou Q."/>
            <person name="Shang Y."/>
            <person name="Li Y."/>
            <person name="Ivanov S."/>
            <person name="Sharma T."/>
            <person name="Velzen R.V."/>
            <person name="Ruijter N.D."/>
            <person name="Aanen D.K."/>
            <person name="Win J."/>
            <person name="Kamoun S."/>
            <person name="Bisseling T."/>
            <person name="Huang S."/>
        </authorList>
    </citation>
    <scope>NUCLEOTIDE SEQUENCE [LARGE SCALE GENOMIC DNA]</scope>
    <source>
        <strain evidence="3">DAOM197198w</strain>
    </source>
</reference>
<accession>A0A015JB95</accession>
<feature type="transmembrane region" description="Helical" evidence="1">
    <location>
        <begin position="12"/>
        <end position="32"/>
    </location>
</feature>
<keyword evidence="1" id="KW-0812">Transmembrane</keyword>
<dbReference type="Proteomes" id="UP000022910">
    <property type="component" value="Unassembled WGS sequence"/>
</dbReference>
<evidence type="ECO:0000256" key="1">
    <source>
        <dbReference type="SAM" id="Phobius"/>
    </source>
</evidence>
<protein>
    <submittedName>
        <fullName evidence="2">Uncharacterized protein</fullName>
    </submittedName>
</protein>
<keyword evidence="1" id="KW-1133">Transmembrane helix</keyword>
<evidence type="ECO:0000313" key="3">
    <source>
        <dbReference type="Proteomes" id="UP000022910"/>
    </source>
</evidence>
<keyword evidence="3" id="KW-1185">Reference proteome</keyword>
<name>A0A015JB95_RHIIW</name>
<evidence type="ECO:0000313" key="2">
    <source>
        <dbReference type="EMBL" id="EXX52164.1"/>
    </source>
</evidence>
<dbReference type="HOGENOM" id="CLU_1571497_0_0_1"/>
<dbReference type="AlphaFoldDB" id="A0A015JB95"/>
<organism evidence="2 3">
    <name type="scientific">Rhizophagus irregularis (strain DAOM 197198w)</name>
    <name type="common">Glomus intraradices</name>
    <dbReference type="NCBI Taxonomy" id="1432141"/>
    <lineage>
        <taxon>Eukaryota</taxon>
        <taxon>Fungi</taxon>
        <taxon>Fungi incertae sedis</taxon>
        <taxon>Mucoromycota</taxon>
        <taxon>Glomeromycotina</taxon>
        <taxon>Glomeromycetes</taxon>
        <taxon>Glomerales</taxon>
        <taxon>Glomeraceae</taxon>
        <taxon>Rhizophagus</taxon>
    </lineage>
</organism>
<proteinExistence type="predicted"/>
<comment type="caution">
    <text evidence="2">The sequence shown here is derived from an EMBL/GenBank/DDBJ whole genome shotgun (WGS) entry which is preliminary data.</text>
</comment>
<sequence length="170" mass="18822">MDGYSFVIIRRAPATLAALSLTIATILLIPTLQIISFITFDKYSAVCEFLERSSSCNRYSFLDGVSKINAHKLFPRGSVQPSRANKNIWIVIFLIKYFEAIIEIIDLPIVKLDSFSNSLLTRALTLDNSASNKVPFSTRHEGGSYPGSSTFIMSINQGLSVVLKGMLHIT</sequence>
<gene>
    <name evidence="2" type="ORF">RirG_255410</name>
</gene>